<dbReference type="GO" id="GO:0004175">
    <property type="term" value="F:endopeptidase activity"/>
    <property type="evidence" value="ECO:0007669"/>
    <property type="project" value="TreeGrafter"/>
</dbReference>
<dbReference type="Pfam" id="PF03572">
    <property type="entry name" value="Peptidase_S41"/>
    <property type="match status" value="1"/>
</dbReference>
<organism evidence="3 4">
    <name type="scientific">Umboniibacter marinipuniceus</name>
    <dbReference type="NCBI Taxonomy" id="569599"/>
    <lineage>
        <taxon>Bacteria</taxon>
        <taxon>Pseudomonadati</taxon>
        <taxon>Pseudomonadota</taxon>
        <taxon>Gammaproteobacteria</taxon>
        <taxon>Cellvibrionales</taxon>
        <taxon>Cellvibrionaceae</taxon>
        <taxon>Umboniibacter</taxon>
    </lineage>
</organism>
<dbReference type="Proteomes" id="UP000267187">
    <property type="component" value="Unassembled WGS sequence"/>
</dbReference>
<dbReference type="Gene3D" id="2.30.42.10">
    <property type="match status" value="1"/>
</dbReference>
<dbReference type="EMBL" id="REFJ01000001">
    <property type="protein sequence ID" value="RMA82668.1"/>
    <property type="molecule type" value="Genomic_DNA"/>
</dbReference>
<dbReference type="SUPFAM" id="SSF52096">
    <property type="entry name" value="ClpP/crotonase"/>
    <property type="match status" value="1"/>
</dbReference>
<dbReference type="PROSITE" id="PS51257">
    <property type="entry name" value="PROKAR_LIPOPROTEIN"/>
    <property type="match status" value="1"/>
</dbReference>
<dbReference type="RefSeq" id="WP_121875983.1">
    <property type="nucleotide sequence ID" value="NZ_REFJ01000001.1"/>
</dbReference>
<dbReference type="Gene3D" id="3.30.750.170">
    <property type="match status" value="1"/>
</dbReference>
<dbReference type="GO" id="GO:0007165">
    <property type="term" value="P:signal transduction"/>
    <property type="evidence" value="ECO:0007669"/>
    <property type="project" value="TreeGrafter"/>
</dbReference>
<dbReference type="GO" id="GO:0030288">
    <property type="term" value="C:outer membrane-bounded periplasmic space"/>
    <property type="evidence" value="ECO:0007669"/>
    <property type="project" value="TreeGrafter"/>
</dbReference>
<protein>
    <submittedName>
        <fullName evidence="3">Peptidase S41-like protein</fullName>
    </submittedName>
</protein>
<dbReference type="SUPFAM" id="SSF50156">
    <property type="entry name" value="PDZ domain-like"/>
    <property type="match status" value="1"/>
</dbReference>
<dbReference type="GO" id="GO:0006508">
    <property type="term" value="P:proteolysis"/>
    <property type="evidence" value="ECO:0007669"/>
    <property type="project" value="InterPro"/>
</dbReference>
<evidence type="ECO:0000259" key="2">
    <source>
        <dbReference type="PROSITE" id="PS50106"/>
    </source>
</evidence>
<evidence type="ECO:0000313" key="3">
    <source>
        <dbReference type="EMBL" id="RMA82668.1"/>
    </source>
</evidence>
<dbReference type="PANTHER" id="PTHR32060">
    <property type="entry name" value="TAIL-SPECIFIC PROTEASE"/>
    <property type="match status" value="1"/>
</dbReference>
<proteinExistence type="predicted"/>
<dbReference type="PANTHER" id="PTHR32060:SF30">
    <property type="entry name" value="CARBOXY-TERMINAL PROCESSING PROTEASE CTPA"/>
    <property type="match status" value="1"/>
</dbReference>
<name>A0A3M0AIX5_9GAMM</name>
<comment type="caution">
    <text evidence="3">The sequence shown here is derived from an EMBL/GenBank/DDBJ whole genome shotgun (WGS) entry which is preliminary data.</text>
</comment>
<feature type="domain" description="PDZ" evidence="2">
    <location>
        <begin position="138"/>
        <end position="207"/>
    </location>
</feature>
<dbReference type="AlphaFoldDB" id="A0A3M0AIX5"/>
<evidence type="ECO:0000256" key="1">
    <source>
        <dbReference type="SAM" id="MobiDB-lite"/>
    </source>
</evidence>
<dbReference type="GO" id="GO:0008236">
    <property type="term" value="F:serine-type peptidase activity"/>
    <property type="evidence" value="ECO:0007669"/>
    <property type="project" value="InterPro"/>
</dbReference>
<gene>
    <name evidence="3" type="ORF">DFR27_0620</name>
</gene>
<keyword evidence="4" id="KW-1185">Reference proteome</keyword>
<dbReference type="OrthoDB" id="7168509at2"/>
<reference evidence="3 4" key="1">
    <citation type="submission" date="2018-10" db="EMBL/GenBank/DDBJ databases">
        <title>Genomic Encyclopedia of Type Strains, Phase IV (KMG-IV): sequencing the most valuable type-strain genomes for metagenomic binning, comparative biology and taxonomic classification.</title>
        <authorList>
            <person name="Goeker M."/>
        </authorList>
    </citation>
    <scope>NUCLEOTIDE SEQUENCE [LARGE SCALE GENOMIC DNA]</scope>
    <source>
        <strain evidence="3 4">DSM 25080</strain>
    </source>
</reference>
<evidence type="ECO:0000313" key="4">
    <source>
        <dbReference type="Proteomes" id="UP000267187"/>
    </source>
</evidence>
<dbReference type="Pfam" id="PF18294">
    <property type="entry name" value="Pept_S41_N"/>
    <property type="match status" value="1"/>
</dbReference>
<dbReference type="Gene3D" id="3.90.226.10">
    <property type="entry name" value="2-enoyl-CoA Hydratase, Chain A, domain 1"/>
    <property type="match status" value="1"/>
</dbReference>
<feature type="region of interest" description="Disordered" evidence="1">
    <location>
        <begin position="27"/>
        <end position="48"/>
    </location>
</feature>
<accession>A0A3M0AIX5</accession>
<dbReference type="InterPro" id="IPR041613">
    <property type="entry name" value="Pept_S41_N"/>
</dbReference>
<dbReference type="InterPro" id="IPR036034">
    <property type="entry name" value="PDZ_sf"/>
</dbReference>
<dbReference type="InterPro" id="IPR001478">
    <property type="entry name" value="PDZ"/>
</dbReference>
<dbReference type="PROSITE" id="PS50106">
    <property type="entry name" value="PDZ"/>
    <property type="match status" value="1"/>
</dbReference>
<sequence>MIKHGYGKPLFIALLASYALTGCGGGGRDSGPDVPPSGGGGSTGPSYTPGVFEDADNFVARCENPRTFNDINGNPYNDQAGSILYENHFLRSWSNDTYLWYNELPDIDPGSYNDPVEYFELLRTDATTPSGNPKDRFHFTYETSEYEKLTQAGISVSYGIDWALVSSSPPRELYIRYIEPGSPADTSAANLSRGIKVLAIDGVDVENGNDVDALNAGLFPSSIGESHTFTVQNIGSSDTRDVMLSAVEVEADPVPIVDVFNTGSGNVGYVFFNDHNFVSEDKLVDAVTLLQSNNVSDLVLDLRYNGGGLLFIASQLSYMIAGPASTNGRIFDELRFNDKYPNTNPVTGETLTPTPFYNATSQYSDKYGSGFPLPTLNLNRVFILTTGGTCSASEAIINGLSGIDVEVVLVGSTTCGKPYGFYPTDNCGTTYFSIQFDGVNNKGQGGYSDGFTPMNEPIAPGILQNGCYVVDDLSYPLGDVNDPLVAAALDYRVSGSCPVVTQVSTRSGLGGQQGFTVPASGFQSFDTGGFGSTQHMIRLMTNYTDPFKQTEQ</sequence>
<dbReference type="InterPro" id="IPR005151">
    <property type="entry name" value="Tail-specific_protease"/>
</dbReference>
<dbReference type="InterPro" id="IPR029045">
    <property type="entry name" value="ClpP/crotonase-like_dom_sf"/>
</dbReference>